<organism evidence="2 3">
    <name type="scientific">Rhodococcus chondri</name>
    <dbReference type="NCBI Taxonomy" id="3065941"/>
    <lineage>
        <taxon>Bacteria</taxon>
        <taxon>Bacillati</taxon>
        <taxon>Actinomycetota</taxon>
        <taxon>Actinomycetes</taxon>
        <taxon>Mycobacteriales</taxon>
        <taxon>Nocardiaceae</taxon>
        <taxon>Rhodococcus</taxon>
    </lineage>
</organism>
<dbReference type="InterPro" id="IPR018959">
    <property type="entry name" value="DUF1989"/>
</dbReference>
<gene>
    <name evidence="2" type="ORF">Q8814_04345</name>
</gene>
<dbReference type="PANTHER" id="PTHR31527:SF0">
    <property type="entry name" value="RE64534P"/>
    <property type="match status" value="1"/>
</dbReference>
<dbReference type="Pfam" id="PF09347">
    <property type="entry name" value="DUF1989"/>
    <property type="match status" value="1"/>
</dbReference>
<keyword evidence="3" id="KW-1185">Reference proteome</keyword>
<reference evidence="2 3" key="1">
    <citation type="submission" date="2023-08" db="EMBL/GenBank/DDBJ databases">
        <authorList>
            <person name="Girao M."/>
            <person name="Carvalho M.F."/>
        </authorList>
    </citation>
    <scope>NUCLEOTIDE SEQUENCE [LARGE SCALE GENOMIC DNA]</scope>
    <source>
        <strain evidence="2 3">CC-R104</strain>
    </source>
</reference>
<sequence length="280" mass="29399">MTEILATATTHAARAHARAQAGTVTDSMPIVPATAWPTPPGGRAASMTLAETVPGGRYTSKALARGTRLRLRDLHGAACAHLLVFRADAPHERLNVADTVKVPWQAYLGVGHPLLSDQGRVLATVVADTSGKHDALCGTTHCAGNTAKYGAGELHSHSPAGRELFTVAAAKHDLMPRDLPPSLSFFHGVRVADDGTLTSTGTAGPDTFVELLFHLPVIVLVANTAHPLDPDPEFATSTVEILAWQAPADLDALPNTDPEYHRAVLNTEDAWAAASSGTEN</sequence>
<evidence type="ECO:0000313" key="2">
    <source>
        <dbReference type="EMBL" id="MEE2031346.1"/>
    </source>
</evidence>
<dbReference type="RefSeq" id="WP_330150785.1">
    <property type="nucleotide sequence ID" value="NZ_JAUZMZ010000014.1"/>
</dbReference>
<dbReference type="EMBL" id="JAUZMZ010000014">
    <property type="protein sequence ID" value="MEE2031346.1"/>
    <property type="molecule type" value="Genomic_DNA"/>
</dbReference>
<dbReference type="InterPro" id="IPR017792">
    <property type="entry name" value="UAAP1"/>
</dbReference>
<evidence type="ECO:0000259" key="1">
    <source>
        <dbReference type="Pfam" id="PF09347"/>
    </source>
</evidence>
<proteinExistence type="predicted"/>
<feature type="domain" description="DUF1989" evidence="1">
    <location>
        <begin position="51"/>
        <end position="218"/>
    </location>
</feature>
<protein>
    <submittedName>
        <fullName evidence="2">DUF1989 domain-containing protein</fullName>
    </submittedName>
</protein>
<accession>A0ABU7JMT7</accession>
<dbReference type="NCBIfam" id="TIGR03425">
    <property type="entry name" value="urea_degr_2"/>
    <property type="match status" value="1"/>
</dbReference>
<dbReference type="PANTHER" id="PTHR31527">
    <property type="entry name" value="RE64534P"/>
    <property type="match status" value="1"/>
</dbReference>
<name>A0ABU7JMT7_9NOCA</name>
<dbReference type="Proteomes" id="UP001331936">
    <property type="component" value="Unassembled WGS sequence"/>
</dbReference>
<comment type="caution">
    <text evidence="2">The sequence shown here is derived from an EMBL/GenBank/DDBJ whole genome shotgun (WGS) entry which is preliminary data.</text>
</comment>
<evidence type="ECO:0000313" key="3">
    <source>
        <dbReference type="Proteomes" id="UP001331936"/>
    </source>
</evidence>